<feature type="region of interest" description="Disordered" evidence="1">
    <location>
        <begin position="369"/>
        <end position="427"/>
    </location>
</feature>
<evidence type="ECO:0000313" key="3">
    <source>
        <dbReference type="Proteomes" id="UP000230002"/>
    </source>
</evidence>
<keyword evidence="3" id="KW-1185">Reference proteome</keyword>
<dbReference type="AlphaFoldDB" id="A0A2G8SGH4"/>
<protein>
    <submittedName>
        <fullName evidence="2">Uncharacterized protein</fullName>
    </submittedName>
</protein>
<feature type="compositionally biased region" description="Low complexity" evidence="1">
    <location>
        <begin position="383"/>
        <end position="402"/>
    </location>
</feature>
<dbReference type="Proteomes" id="UP000230002">
    <property type="component" value="Unassembled WGS sequence"/>
</dbReference>
<gene>
    <name evidence="2" type="ORF">GSI_04969</name>
</gene>
<reference evidence="2 3" key="1">
    <citation type="journal article" date="2015" name="Sci. Rep.">
        <title>Chromosome-level genome map provides insights into diverse defense mechanisms in the medicinal fungus Ganoderma sinense.</title>
        <authorList>
            <person name="Zhu Y."/>
            <person name="Xu J."/>
            <person name="Sun C."/>
            <person name="Zhou S."/>
            <person name="Xu H."/>
            <person name="Nelson D.R."/>
            <person name="Qian J."/>
            <person name="Song J."/>
            <person name="Luo H."/>
            <person name="Xiang L."/>
            <person name="Li Y."/>
            <person name="Xu Z."/>
            <person name="Ji A."/>
            <person name="Wang L."/>
            <person name="Lu S."/>
            <person name="Hayward A."/>
            <person name="Sun W."/>
            <person name="Li X."/>
            <person name="Schwartz D.C."/>
            <person name="Wang Y."/>
            <person name="Chen S."/>
        </authorList>
    </citation>
    <scope>NUCLEOTIDE SEQUENCE [LARGE SCALE GENOMIC DNA]</scope>
    <source>
        <strain evidence="2 3">ZZ0214-1</strain>
    </source>
</reference>
<name>A0A2G8SGH4_9APHY</name>
<organism evidence="2 3">
    <name type="scientific">Ganoderma sinense ZZ0214-1</name>
    <dbReference type="NCBI Taxonomy" id="1077348"/>
    <lineage>
        <taxon>Eukaryota</taxon>
        <taxon>Fungi</taxon>
        <taxon>Dikarya</taxon>
        <taxon>Basidiomycota</taxon>
        <taxon>Agaricomycotina</taxon>
        <taxon>Agaricomycetes</taxon>
        <taxon>Polyporales</taxon>
        <taxon>Polyporaceae</taxon>
        <taxon>Ganoderma</taxon>
    </lineage>
</organism>
<proteinExistence type="predicted"/>
<feature type="region of interest" description="Disordered" evidence="1">
    <location>
        <begin position="28"/>
        <end position="62"/>
    </location>
</feature>
<dbReference type="OrthoDB" id="3253434at2759"/>
<comment type="caution">
    <text evidence="2">The sequence shown here is derived from an EMBL/GenBank/DDBJ whole genome shotgun (WGS) entry which is preliminary data.</text>
</comment>
<sequence length="510" mass="54041">MSRPARWTESGPPGSDFHEIIVLPTVAPELARQDASGAPSSVSATGEEASESQEAPLPDPARDRLFFVNVTVGVTKASPLSSKGKATKPQRQEETKPTTVEHPVFSMSRGQFITAALAAHRLDQTYKPGEHTGPPMQIYWMGSPGGKGHAPLIHTDDEWKSLLRQLRAKRTATTVNVIFDLNNMAGWGIKQPLSVDAEPQLELSFGTSVPSVDSYGPEARAQAQAAKEITRYWKCNEHQMPCFIGLGQHIQITPVRLKPWSLAVAAGAVGPADPPPAALLEEWSGRALSMPKARGRTGPGPALTPPPLAPLGDAGAGAAAAVMAAVMPLLTMVVERGLGGRALPSIDTTPASVASDVTVPVASHIAAPVAGRSSTPSTPIRVAPIAPSTPTSTTTSTHTPASLDATPIHSHSHTPVFNMPRSSPPPEINEELTRCLESFGRVRGVPPSIIDVAIGTLSDLSYTPDSIAAVTVKRLQELLPDMPEGQVIALQKYADDWYNKIIAKRARHSL</sequence>
<dbReference type="EMBL" id="AYKW01000009">
    <property type="protein sequence ID" value="PIL32852.1"/>
    <property type="molecule type" value="Genomic_DNA"/>
</dbReference>
<evidence type="ECO:0000313" key="2">
    <source>
        <dbReference type="EMBL" id="PIL32852.1"/>
    </source>
</evidence>
<feature type="region of interest" description="Disordered" evidence="1">
    <location>
        <begin position="79"/>
        <end position="99"/>
    </location>
</feature>
<accession>A0A2G8SGH4</accession>
<evidence type="ECO:0000256" key="1">
    <source>
        <dbReference type="SAM" id="MobiDB-lite"/>
    </source>
</evidence>